<evidence type="ECO:0000313" key="7">
    <source>
        <dbReference type="Proteomes" id="UP000627521"/>
    </source>
</evidence>
<evidence type="ECO:0000256" key="1">
    <source>
        <dbReference type="ARBA" id="ARBA00006739"/>
    </source>
</evidence>
<comment type="similarity">
    <text evidence="1">Belongs to the glycosyltransferase 2 family.</text>
</comment>
<dbReference type="Proteomes" id="UP000627521">
    <property type="component" value="Unassembled WGS sequence"/>
</dbReference>
<dbReference type="RefSeq" id="WP_191100212.1">
    <property type="nucleotide sequence ID" value="NZ_JACXXF010000006.1"/>
</dbReference>
<dbReference type="InterPro" id="IPR029044">
    <property type="entry name" value="Nucleotide-diphossugar_trans"/>
</dbReference>
<accession>A0ABR8LV98</accession>
<evidence type="ECO:0000313" key="6">
    <source>
        <dbReference type="EMBL" id="MBD3864107.1"/>
    </source>
</evidence>
<dbReference type="PANTHER" id="PTHR43630:SF1">
    <property type="entry name" value="POLY-BETA-1,6-N-ACETYL-D-GLUCOSAMINE SYNTHASE"/>
    <property type="match status" value="1"/>
</dbReference>
<keyword evidence="7" id="KW-1185">Reference proteome</keyword>
<keyword evidence="4" id="KW-0812">Transmembrane</keyword>
<reference evidence="6 7" key="1">
    <citation type="submission" date="2020-09" db="EMBL/GenBank/DDBJ databases">
        <title>Bacillus nautilus sp. nov., Chryseoglobus crepusculi sp. nov, and Psychrobacter noctis sp. nov., isolated from deep-sea sponges from the equatorial Atlantic.</title>
        <authorList>
            <person name="Stennett H.L."/>
            <person name="Williams S.E."/>
        </authorList>
    </citation>
    <scope>NUCLEOTIDE SEQUENCE [LARGE SCALE GENOMIC DNA]</scope>
    <source>
        <strain evidence="6 7">28M-24</strain>
    </source>
</reference>
<feature type="transmembrane region" description="Helical" evidence="4">
    <location>
        <begin position="345"/>
        <end position="368"/>
    </location>
</feature>
<dbReference type="Gene3D" id="3.90.550.10">
    <property type="entry name" value="Spore Coat Polysaccharide Biosynthesis Protein SpsA, Chain A"/>
    <property type="match status" value="1"/>
</dbReference>
<sequence>MLITFVIITILYLFLIGFFVLGFDKVKDFRLQDIAPKTTFTVVIPFRNEAENLPELLQSLLNLNYPQHLFEVILVNDDSEDDSIETINNHLLINETKNYNLKIINNQRHTNSPKKDAIQAAINQAKHQWIITTDADCIVPVYWLDSFDNFIQSQSLKMIAGPVSYSQGNGLLNTFEALDFLSLIGATIGAFGINKPFLCNGANLAYQKQFFQQLNGFEGNTNIASGDDIFLMEKALKKDSNSIKYLKSKQAIVITKPQNNLKNLISQRVRWASKTSNYNNTFAKIVGLLVLITNASLVIGIVLVTLGLFALKPFAYLFFIKVAIDFILIYKACQLFNKEELLKHYLWSCLIYPFFSVYIAFISMFTTYKWKNRTFKK</sequence>
<dbReference type="Pfam" id="PF00535">
    <property type="entry name" value="Glycos_transf_2"/>
    <property type="match status" value="1"/>
</dbReference>
<feature type="transmembrane region" description="Helical" evidence="4">
    <location>
        <begin position="285"/>
        <end position="308"/>
    </location>
</feature>
<keyword evidence="4" id="KW-0472">Membrane</keyword>
<dbReference type="EMBL" id="JACXXH010000006">
    <property type="protein sequence ID" value="MBD3864107.1"/>
    <property type="molecule type" value="Genomic_DNA"/>
</dbReference>
<feature type="domain" description="Glycosyltransferase 2-like" evidence="5">
    <location>
        <begin position="41"/>
        <end position="171"/>
    </location>
</feature>
<gene>
    <name evidence="6" type="ORF">IEG06_11650</name>
</gene>
<keyword evidence="3" id="KW-0808">Transferase</keyword>
<evidence type="ECO:0000256" key="4">
    <source>
        <dbReference type="SAM" id="Phobius"/>
    </source>
</evidence>
<evidence type="ECO:0000256" key="3">
    <source>
        <dbReference type="ARBA" id="ARBA00022679"/>
    </source>
</evidence>
<dbReference type="CDD" id="cd04192">
    <property type="entry name" value="GT_2_like_e"/>
    <property type="match status" value="1"/>
</dbReference>
<feature type="transmembrane region" description="Helical" evidence="4">
    <location>
        <begin position="6"/>
        <end position="23"/>
    </location>
</feature>
<evidence type="ECO:0000256" key="2">
    <source>
        <dbReference type="ARBA" id="ARBA00022676"/>
    </source>
</evidence>
<feature type="transmembrane region" description="Helical" evidence="4">
    <location>
        <begin position="314"/>
        <end position="333"/>
    </location>
</feature>
<keyword evidence="2" id="KW-0328">Glycosyltransferase</keyword>
<protein>
    <submittedName>
        <fullName evidence="6">Glycosyltransferase</fullName>
    </submittedName>
</protein>
<name>A0ABR8LV98_9FLAO</name>
<keyword evidence="4" id="KW-1133">Transmembrane helix</keyword>
<evidence type="ECO:0000259" key="5">
    <source>
        <dbReference type="Pfam" id="PF00535"/>
    </source>
</evidence>
<dbReference type="SUPFAM" id="SSF53448">
    <property type="entry name" value="Nucleotide-diphospho-sugar transferases"/>
    <property type="match status" value="1"/>
</dbReference>
<organism evidence="6 7">
    <name type="scientific">Olleya marilimosa</name>
    <dbReference type="NCBI Taxonomy" id="272164"/>
    <lineage>
        <taxon>Bacteria</taxon>
        <taxon>Pseudomonadati</taxon>
        <taxon>Bacteroidota</taxon>
        <taxon>Flavobacteriia</taxon>
        <taxon>Flavobacteriales</taxon>
        <taxon>Flavobacteriaceae</taxon>
    </lineage>
</organism>
<proteinExistence type="inferred from homology"/>
<dbReference type="PANTHER" id="PTHR43630">
    <property type="entry name" value="POLY-BETA-1,6-N-ACETYL-D-GLUCOSAMINE SYNTHASE"/>
    <property type="match status" value="1"/>
</dbReference>
<dbReference type="InterPro" id="IPR001173">
    <property type="entry name" value="Glyco_trans_2-like"/>
</dbReference>
<comment type="caution">
    <text evidence="6">The sequence shown here is derived from an EMBL/GenBank/DDBJ whole genome shotgun (WGS) entry which is preliminary data.</text>
</comment>